<evidence type="ECO:0000313" key="2">
    <source>
        <dbReference type="EMBL" id="KXV18211.1"/>
    </source>
</evidence>
<evidence type="ECO:0000256" key="1">
    <source>
        <dbReference type="SAM" id="Phobius"/>
    </source>
</evidence>
<evidence type="ECO:0000313" key="3">
    <source>
        <dbReference type="Proteomes" id="UP000075655"/>
    </source>
</evidence>
<name>A0A149RV38_GLUOY</name>
<keyword evidence="1" id="KW-0812">Transmembrane</keyword>
<organism evidence="2 3">
    <name type="scientific">Gluconobacter oxydans</name>
    <name type="common">Gluconobacter suboxydans</name>
    <dbReference type="NCBI Taxonomy" id="442"/>
    <lineage>
        <taxon>Bacteria</taxon>
        <taxon>Pseudomonadati</taxon>
        <taxon>Pseudomonadota</taxon>
        <taxon>Alphaproteobacteria</taxon>
        <taxon>Acetobacterales</taxon>
        <taxon>Acetobacteraceae</taxon>
        <taxon>Gluconobacter</taxon>
    </lineage>
</organism>
<dbReference type="Proteomes" id="UP000075655">
    <property type="component" value="Unassembled WGS sequence"/>
</dbReference>
<dbReference type="PATRIC" id="fig|442.8.peg.1691"/>
<dbReference type="EMBL" id="LHZG01000171">
    <property type="protein sequence ID" value="KXV18211.1"/>
    <property type="molecule type" value="Genomic_DNA"/>
</dbReference>
<feature type="transmembrane region" description="Helical" evidence="1">
    <location>
        <begin position="6"/>
        <end position="25"/>
    </location>
</feature>
<dbReference type="RefSeq" id="WP_062501766.1">
    <property type="nucleotide sequence ID" value="NZ_LHZG01000171.1"/>
</dbReference>
<gene>
    <name evidence="2" type="ORF">AD934_08985</name>
</gene>
<proteinExistence type="predicted"/>
<sequence>MTEYVALGVVALVVIALGLLVWFAYRAGKNNASVTTAEAGTASANVVTQKAEAMAQAETNKPATEDDVLARLKDGTA</sequence>
<accession>A0A149RV38</accession>
<reference evidence="2 3" key="1">
    <citation type="submission" date="2015-06" db="EMBL/GenBank/DDBJ databases">
        <title>Improved classification and identification of acetic acid bacteria using matrix-assisted laser desorption/ionization time-of-flight mass spectrometry; Gluconobacter nephelii and Gluconobacter uchimurae are later heterotypic synonyms of Gluconobacter japonicus and Gluconobacter oxydans, respectively.</title>
        <authorList>
            <person name="Li L."/>
            <person name="Cleenwerck I."/>
            <person name="De Vuyst L."/>
            <person name="Vandamme P."/>
        </authorList>
    </citation>
    <scope>NUCLEOTIDE SEQUENCE [LARGE SCALE GENOMIC DNA]</scope>
    <source>
        <strain evidence="2 3">LMG 1676</strain>
    </source>
</reference>
<keyword evidence="1" id="KW-0472">Membrane</keyword>
<dbReference type="AlphaFoldDB" id="A0A149RV38"/>
<keyword evidence="1" id="KW-1133">Transmembrane helix</keyword>
<comment type="caution">
    <text evidence="2">The sequence shown here is derived from an EMBL/GenBank/DDBJ whole genome shotgun (WGS) entry which is preliminary data.</text>
</comment>
<protein>
    <submittedName>
        <fullName evidence="2">Uncharacterized protein</fullName>
    </submittedName>
</protein>